<dbReference type="AlphaFoldDB" id="A0A9K3GN17"/>
<proteinExistence type="predicted"/>
<keyword evidence="3" id="KW-1185">Reference proteome</keyword>
<feature type="region of interest" description="Disordered" evidence="1">
    <location>
        <begin position="110"/>
        <end position="135"/>
    </location>
</feature>
<evidence type="ECO:0000256" key="1">
    <source>
        <dbReference type="SAM" id="MobiDB-lite"/>
    </source>
</evidence>
<accession>A0A9K3GN17</accession>
<dbReference type="Proteomes" id="UP000265618">
    <property type="component" value="Unassembled WGS sequence"/>
</dbReference>
<organism evidence="2 3">
    <name type="scientific">Kipferlia bialata</name>
    <dbReference type="NCBI Taxonomy" id="797122"/>
    <lineage>
        <taxon>Eukaryota</taxon>
        <taxon>Metamonada</taxon>
        <taxon>Carpediemonas-like organisms</taxon>
        <taxon>Kipferlia</taxon>
    </lineage>
</organism>
<name>A0A9K3GN17_9EUKA</name>
<dbReference type="EMBL" id="BDIP01004560">
    <property type="protein sequence ID" value="GIQ88962.1"/>
    <property type="molecule type" value="Genomic_DNA"/>
</dbReference>
<sequence>LADASATLHVRTQRAYAMDRLLGVQIQEMRDQISAARLTVDTPTDMASIGFHSLVKAMSDRAAAEATYQAKQHALHTHTTQRAEEMGEIMELEADLALLVEEEREWGREMTRQATAEAERQGESAESANRLCCTA</sequence>
<feature type="compositionally biased region" description="Basic and acidic residues" evidence="1">
    <location>
        <begin position="110"/>
        <end position="123"/>
    </location>
</feature>
<protein>
    <submittedName>
        <fullName evidence="2">Uncharacterized protein</fullName>
    </submittedName>
</protein>
<evidence type="ECO:0000313" key="3">
    <source>
        <dbReference type="Proteomes" id="UP000265618"/>
    </source>
</evidence>
<gene>
    <name evidence="2" type="ORF">KIPB_011321</name>
</gene>
<reference evidence="2 3" key="1">
    <citation type="journal article" date="2018" name="PLoS ONE">
        <title>The draft genome of Kipferlia bialata reveals reductive genome evolution in fornicate parasites.</title>
        <authorList>
            <person name="Tanifuji G."/>
            <person name="Takabayashi S."/>
            <person name="Kume K."/>
            <person name="Takagi M."/>
            <person name="Nakayama T."/>
            <person name="Kamikawa R."/>
            <person name="Inagaki Y."/>
            <person name="Hashimoto T."/>
        </authorList>
    </citation>
    <scope>NUCLEOTIDE SEQUENCE [LARGE SCALE GENOMIC DNA]</scope>
    <source>
        <strain evidence="2">NY0173</strain>
    </source>
</reference>
<feature type="non-terminal residue" evidence="2">
    <location>
        <position position="1"/>
    </location>
</feature>
<comment type="caution">
    <text evidence="2">The sequence shown here is derived from an EMBL/GenBank/DDBJ whole genome shotgun (WGS) entry which is preliminary data.</text>
</comment>
<evidence type="ECO:0000313" key="2">
    <source>
        <dbReference type="EMBL" id="GIQ88962.1"/>
    </source>
</evidence>